<dbReference type="Proteomes" id="UP000286235">
    <property type="component" value="Unassembled WGS sequence"/>
</dbReference>
<keyword evidence="2" id="KW-1185">Reference proteome</keyword>
<gene>
    <name evidence="1" type="ORF">Cdeb_02818</name>
</gene>
<name>A0A420VJ56_9BACI</name>
<proteinExistence type="predicted"/>
<accession>A0A420VJ56</accession>
<organism evidence="1 2">
    <name type="scientific">Caldibacillus debilis GB1</name>
    <dbReference type="NCBI Taxonomy" id="1339248"/>
    <lineage>
        <taxon>Bacteria</taxon>
        <taxon>Bacillati</taxon>
        <taxon>Bacillota</taxon>
        <taxon>Bacilli</taxon>
        <taxon>Bacillales</taxon>
        <taxon>Bacillaceae</taxon>
        <taxon>Caldibacillus</taxon>
    </lineage>
</organism>
<dbReference type="AlphaFoldDB" id="A0A420VJ56"/>
<sequence>MRHSEVIYLISSQIIEDQHGNQREVATERKVFANEFTVTSNIFLNADAGGLKPSKSFEIYSFEYRNESKLKHNGVVYRIIHTEKRGDKTRILCERVIGNG</sequence>
<dbReference type="EMBL" id="AZRV01000006">
    <property type="protein sequence ID" value="RKO63556.1"/>
    <property type="molecule type" value="Genomic_DNA"/>
</dbReference>
<evidence type="ECO:0008006" key="3">
    <source>
        <dbReference type="Google" id="ProtNLM"/>
    </source>
</evidence>
<evidence type="ECO:0000313" key="1">
    <source>
        <dbReference type="EMBL" id="RKO63556.1"/>
    </source>
</evidence>
<reference evidence="1 2" key="1">
    <citation type="submission" date="2013-12" db="EMBL/GenBank/DDBJ databases">
        <title>Genome and proteome characterization of Caldibacillus debilis GB1 derived from a cellulolytic aero-tolerant co-culture.</title>
        <authorList>
            <person name="Wushke S.T."/>
            <person name="Zhang X."/>
            <person name="Fristensky B."/>
            <person name="Wilkins J.A."/>
            <person name="Levin D.B."/>
            <person name="Sparling R."/>
        </authorList>
    </citation>
    <scope>NUCLEOTIDE SEQUENCE [LARGE SCALE GENOMIC DNA]</scope>
    <source>
        <strain evidence="1 2">GB1</strain>
    </source>
</reference>
<evidence type="ECO:0000313" key="2">
    <source>
        <dbReference type="Proteomes" id="UP000286235"/>
    </source>
</evidence>
<protein>
    <recommendedName>
        <fullName evidence="3">Phage head-tail adaptor, putative, SPP1 family</fullName>
    </recommendedName>
</protein>
<comment type="caution">
    <text evidence="1">The sequence shown here is derived from an EMBL/GenBank/DDBJ whole genome shotgun (WGS) entry which is preliminary data.</text>
</comment>